<evidence type="ECO:0000256" key="7">
    <source>
        <dbReference type="ARBA" id="ARBA00022714"/>
    </source>
</evidence>
<feature type="binding site" evidence="13">
    <location>
        <position position="220"/>
    </location>
    <ligand>
        <name>[2Fe-2S] cluster</name>
        <dbReference type="ChEBI" id="CHEBI:190135"/>
    </ligand>
</feature>
<dbReference type="InterPro" id="IPR007197">
    <property type="entry name" value="rSAM"/>
</dbReference>
<sequence>MLARYFSTSSRMGRAAALKSIRPLDYALSLEEPQHSWSKEQLSSIYHTPLLELVHRAQEQHRKWQDPNKVQLCTLMNIKEGGCTEDCKYCSQSSRHTTDVKASKMVSIEEVIQEAQEAKANGSTRFCMGAAWRDMMGRKSALGRISQMVKAVNDMGMETCVTLGMLDEQQARQLREAGLTAYNHNVDTSREHYSNIISTRSYDERLQTVQNVQKSGIKACCGGILGLGETQEDHIGFLYTLANMSPHPESLPINRLVPIQGTPIVEDLNKPNAKKLQFDEILRTIATARIVMPQSIIRLAAGRYTMKDHEQFLCFLAGCNSIFTGRRMLTTMCNGWEEDKLLLQKWGLEPMEAFTYDALEESRQRRKAQD</sequence>
<dbReference type="SUPFAM" id="SSF102114">
    <property type="entry name" value="Radical SAM enzymes"/>
    <property type="match status" value="1"/>
</dbReference>
<dbReference type="SFLD" id="SFLDF00272">
    <property type="entry name" value="biotin_synthase"/>
    <property type="match status" value="1"/>
</dbReference>
<comment type="cofactor">
    <cofactor evidence="13">
        <name>[2Fe-2S] cluster</name>
        <dbReference type="ChEBI" id="CHEBI:190135"/>
    </cofactor>
    <text evidence="13">Binds 1 [2Fe-2S] cluster. The cluster is coordinated with 3 cysteines and 1 arginine.</text>
</comment>
<accession>A0A8J2T3H3</accession>
<dbReference type="CDD" id="cd01335">
    <property type="entry name" value="Radical_SAM"/>
    <property type="match status" value="1"/>
</dbReference>
<keyword evidence="9" id="KW-0093">Biotin biosynthesis</keyword>
<evidence type="ECO:0000256" key="2">
    <source>
        <dbReference type="ARBA" id="ARBA00010765"/>
    </source>
</evidence>
<dbReference type="GO" id="GO:0005739">
    <property type="term" value="C:mitochondrion"/>
    <property type="evidence" value="ECO:0007669"/>
    <property type="project" value="TreeGrafter"/>
</dbReference>
<protein>
    <recommendedName>
        <fullName evidence="3">biotin synthase</fullName>
        <ecNumber evidence="3">2.8.1.6</ecNumber>
    </recommendedName>
</protein>
<gene>
    <name evidence="15" type="ORF">BN860_01992g</name>
</gene>
<dbReference type="SFLD" id="SFLDS00029">
    <property type="entry name" value="Radical_SAM"/>
    <property type="match status" value="1"/>
</dbReference>
<dbReference type="NCBIfam" id="TIGR00433">
    <property type="entry name" value="bioB"/>
    <property type="match status" value="1"/>
</dbReference>
<dbReference type="GO" id="GO:0051539">
    <property type="term" value="F:4 iron, 4 sulfur cluster binding"/>
    <property type="evidence" value="ECO:0007669"/>
    <property type="project" value="UniProtKB-KW"/>
</dbReference>
<proteinExistence type="inferred from homology"/>
<dbReference type="FunFam" id="3.20.20.70:FF:000011">
    <property type="entry name" value="Biotin synthase"/>
    <property type="match status" value="1"/>
</dbReference>
<dbReference type="Gene3D" id="3.20.20.70">
    <property type="entry name" value="Aldolase class I"/>
    <property type="match status" value="1"/>
</dbReference>
<dbReference type="GO" id="GO:0046872">
    <property type="term" value="F:metal ion binding"/>
    <property type="evidence" value="ECO:0007669"/>
    <property type="project" value="UniProtKB-KW"/>
</dbReference>
<keyword evidence="4 13" id="KW-0004">4Fe-4S</keyword>
<dbReference type="GO" id="GO:0004076">
    <property type="term" value="F:biotin synthase activity"/>
    <property type="evidence" value="ECO:0007669"/>
    <property type="project" value="UniProtKB-EC"/>
</dbReference>
<evidence type="ECO:0000256" key="8">
    <source>
        <dbReference type="ARBA" id="ARBA00022723"/>
    </source>
</evidence>
<feature type="domain" description="Radical SAM core" evidence="14">
    <location>
        <begin position="68"/>
        <end position="294"/>
    </location>
</feature>
<dbReference type="GO" id="GO:0009102">
    <property type="term" value="P:biotin biosynthetic process"/>
    <property type="evidence" value="ECO:0007669"/>
    <property type="project" value="UniProtKB-UniPathway"/>
</dbReference>
<evidence type="ECO:0000256" key="11">
    <source>
        <dbReference type="ARBA" id="ARBA00023014"/>
    </source>
</evidence>
<dbReference type="Pfam" id="PF04055">
    <property type="entry name" value="Radical_SAM"/>
    <property type="match status" value="1"/>
</dbReference>
<dbReference type="InterPro" id="IPR002684">
    <property type="entry name" value="Biotin_synth/BioAB"/>
</dbReference>
<feature type="binding site" evidence="13">
    <location>
        <position position="298"/>
    </location>
    <ligand>
        <name>[2Fe-2S] cluster</name>
        <dbReference type="ChEBI" id="CHEBI:190135"/>
    </ligand>
</feature>
<dbReference type="InterPro" id="IPR010722">
    <property type="entry name" value="BATS_dom"/>
</dbReference>
<evidence type="ECO:0000256" key="12">
    <source>
        <dbReference type="ARBA" id="ARBA00034078"/>
    </source>
</evidence>
<evidence type="ECO:0000256" key="5">
    <source>
        <dbReference type="ARBA" id="ARBA00022679"/>
    </source>
</evidence>
<keyword evidence="7 13" id="KW-0001">2Fe-2S</keyword>
<dbReference type="InterPro" id="IPR006638">
    <property type="entry name" value="Elp3/MiaA/NifB-like_rSAM"/>
</dbReference>
<keyword evidence="16" id="KW-1185">Reference proteome</keyword>
<dbReference type="SFLD" id="SFLDG01278">
    <property type="entry name" value="biotin_synthase_like"/>
    <property type="match status" value="1"/>
</dbReference>
<dbReference type="PIRSF" id="PIRSF001619">
    <property type="entry name" value="Biotin_synth"/>
    <property type="match status" value="1"/>
</dbReference>
<dbReference type="PANTHER" id="PTHR22976">
    <property type="entry name" value="BIOTIN SYNTHASE"/>
    <property type="match status" value="1"/>
</dbReference>
<dbReference type="AlphaFoldDB" id="A0A8J2T3H3"/>
<evidence type="ECO:0000256" key="10">
    <source>
        <dbReference type="ARBA" id="ARBA00023004"/>
    </source>
</evidence>
<evidence type="ECO:0000256" key="4">
    <source>
        <dbReference type="ARBA" id="ARBA00022485"/>
    </source>
</evidence>
<evidence type="ECO:0000256" key="9">
    <source>
        <dbReference type="ARBA" id="ARBA00022756"/>
    </source>
</evidence>
<evidence type="ECO:0000256" key="3">
    <source>
        <dbReference type="ARBA" id="ARBA00012236"/>
    </source>
</evidence>
<dbReference type="InterPro" id="IPR058240">
    <property type="entry name" value="rSAM_sf"/>
</dbReference>
<evidence type="ECO:0000256" key="13">
    <source>
        <dbReference type="PIRSR" id="PIRSR001619-1"/>
    </source>
</evidence>
<evidence type="ECO:0000256" key="6">
    <source>
        <dbReference type="ARBA" id="ARBA00022691"/>
    </source>
</evidence>
<dbReference type="OrthoDB" id="2414104at2759"/>
<feature type="binding site" evidence="13">
    <location>
        <position position="90"/>
    </location>
    <ligand>
        <name>[4Fe-4S] cluster</name>
        <dbReference type="ChEBI" id="CHEBI:49883"/>
        <note>4Fe-4S-S-AdoMet</note>
    </ligand>
</feature>
<feature type="binding site" evidence="13">
    <location>
        <position position="83"/>
    </location>
    <ligand>
        <name>[4Fe-4S] cluster</name>
        <dbReference type="ChEBI" id="CHEBI:49883"/>
        <note>4Fe-4S-S-AdoMet</note>
    </ligand>
</feature>
<dbReference type="SMART" id="SM00729">
    <property type="entry name" value="Elp3"/>
    <property type="match status" value="1"/>
</dbReference>
<keyword evidence="6 13" id="KW-0949">S-adenosyl-L-methionine</keyword>
<dbReference type="PANTHER" id="PTHR22976:SF2">
    <property type="entry name" value="BIOTIN SYNTHASE, MITOCHONDRIAL"/>
    <property type="match status" value="1"/>
</dbReference>
<comment type="pathway">
    <text evidence="1">Cofactor biosynthesis; biotin biosynthesis; biotin from 7,8-diaminononanoate: step 2/2.</text>
</comment>
<dbReference type="Proteomes" id="UP000019375">
    <property type="component" value="Unassembled WGS sequence"/>
</dbReference>
<comment type="similarity">
    <text evidence="2">Belongs to the radical SAM superfamily. Biotin synthase family.</text>
</comment>
<dbReference type="UniPathway" id="UPA00078">
    <property type="reaction ID" value="UER00162"/>
</dbReference>
<comment type="cofactor">
    <cofactor evidence="13">
        <name>[4Fe-4S] cluster</name>
        <dbReference type="ChEBI" id="CHEBI:49883"/>
    </cofactor>
    <text evidence="13">Binds 1 [4Fe-4S] cluster. The cluster is coordinated with 3 cysteines and an exchangeable S-adenosyl-L-methionine.</text>
</comment>
<dbReference type="InterPro" id="IPR024177">
    <property type="entry name" value="Biotin_synthase"/>
</dbReference>
<dbReference type="SFLD" id="SFLDG01060">
    <property type="entry name" value="BATS_domain_containing"/>
    <property type="match status" value="1"/>
</dbReference>
<keyword evidence="11 13" id="KW-0411">Iron-sulfur</keyword>
<dbReference type="Pfam" id="PF06968">
    <property type="entry name" value="BATS"/>
    <property type="match status" value="1"/>
</dbReference>
<evidence type="ECO:0000256" key="1">
    <source>
        <dbReference type="ARBA" id="ARBA00004942"/>
    </source>
</evidence>
<dbReference type="InterPro" id="IPR013785">
    <property type="entry name" value="Aldolase_TIM"/>
</dbReference>
<reference evidence="16" key="1">
    <citation type="journal article" date="2013" name="Genome Announc.">
        <title>Genome sequence of the food spoilage yeast Zygosaccharomyces bailii CLIB 213(T).</title>
        <authorList>
            <person name="Galeote V."/>
            <person name="Bigey F."/>
            <person name="Devillers H."/>
            <person name="Neuveglise C."/>
            <person name="Dequin S."/>
        </authorList>
    </citation>
    <scope>NUCLEOTIDE SEQUENCE [LARGE SCALE GENOMIC DNA]</scope>
    <source>
        <strain evidence="16">CLIB 213 / ATCC 58445 / CBS 680 / CCRC 21525 / NBRC 1098 / NCYC 1416 / NRRL Y-2227</strain>
    </source>
</reference>
<evidence type="ECO:0000259" key="14">
    <source>
        <dbReference type="PROSITE" id="PS51918"/>
    </source>
</evidence>
<comment type="cofactor">
    <cofactor evidence="12">
        <name>[2Fe-2S] cluster</name>
        <dbReference type="ChEBI" id="CHEBI:190135"/>
    </cofactor>
</comment>
<feature type="binding site" evidence="13">
    <location>
        <position position="87"/>
    </location>
    <ligand>
        <name>[4Fe-4S] cluster</name>
        <dbReference type="ChEBI" id="CHEBI:49883"/>
        <note>4Fe-4S-S-AdoMet</note>
    </ligand>
</feature>
<dbReference type="EC" id="2.8.1.6" evidence="3"/>
<dbReference type="SMART" id="SM00876">
    <property type="entry name" value="BATS"/>
    <property type="match status" value="1"/>
</dbReference>
<name>A0A8J2T3H3_ZYGB2</name>
<dbReference type="GO" id="GO:0051537">
    <property type="term" value="F:2 iron, 2 sulfur cluster binding"/>
    <property type="evidence" value="ECO:0007669"/>
    <property type="project" value="UniProtKB-KW"/>
</dbReference>
<keyword evidence="5" id="KW-0808">Transferase</keyword>
<evidence type="ECO:0000313" key="15">
    <source>
        <dbReference type="EMBL" id="CDF87242.1"/>
    </source>
</evidence>
<organism evidence="15 16">
    <name type="scientific">Zygosaccharomyces bailii (strain CLIB 213 / ATCC 58445 / CBS 680 / BCRC 21525 / NBRC 1098 / NCYC 1416 / NRRL Y-2227)</name>
    <dbReference type="NCBI Taxonomy" id="1333698"/>
    <lineage>
        <taxon>Eukaryota</taxon>
        <taxon>Fungi</taxon>
        <taxon>Dikarya</taxon>
        <taxon>Ascomycota</taxon>
        <taxon>Saccharomycotina</taxon>
        <taxon>Saccharomycetes</taxon>
        <taxon>Saccharomycetales</taxon>
        <taxon>Saccharomycetaceae</taxon>
        <taxon>Zygosaccharomyces</taxon>
    </lineage>
</organism>
<dbReference type="PROSITE" id="PS51918">
    <property type="entry name" value="RADICAL_SAM"/>
    <property type="match status" value="1"/>
</dbReference>
<keyword evidence="10 13" id="KW-0408">Iron</keyword>
<evidence type="ECO:0000313" key="16">
    <source>
        <dbReference type="Proteomes" id="UP000019375"/>
    </source>
</evidence>
<feature type="binding site" evidence="13">
    <location>
        <position position="127"/>
    </location>
    <ligand>
        <name>[2Fe-2S] cluster</name>
        <dbReference type="ChEBI" id="CHEBI:190135"/>
    </ligand>
</feature>
<dbReference type="EMBL" id="HG316454">
    <property type="protein sequence ID" value="CDF87242.1"/>
    <property type="molecule type" value="Genomic_DNA"/>
</dbReference>
<keyword evidence="8 13" id="KW-0479">Metal-binding</keyword>
<dbReference type="HAMAP" id="MF_01694">
    <property type="entry name" value="BioB"/>
    <property type="match status" value="1"/>
</dbReference>
<feature type="binding site" evidence="13">
    <location>
        <position position="160"/>
    </location>
    <ligand>
        <name>[2Fe-2S] cluster</name>
        <dbReference type="ChEBI" id="CHEBI:190135"/>
    </ligand>
</feature>